<name>A0AAE1ZKZ9_SCHME</name>
<keyword evidence="2" id="KW-1185">Reference proteome</keyword>
<evidence type="ECO:0000313" key="1">
    <source>
        <dbReference type="EMBL" id="KAK4475893.1"/>
    </source>
</evidence>
<comment type="caution">
    <text evidence="1">The sequence shown here is derived from an EMBL/GenBank/DDBJ whole genome shotgun (WGS) entry which is preliminary data.</text>
</comment>
<proteinExistence type="predicted"/>
<dbReference type="EMBL" id="JALJAT010000001">
    <property type="protein sequence ID" value="KAK4475893.1"/>
    <property type="molecule type" value="Genomic_DNA"/>
</dbReference>
<dbReference type="AlphaFoldDB" id="A0AAE1ZKZ9"/>
<evidence type="ECO:0000313" key="2">
    <source>
        <dbReference type="Proteomes" id="UP001292079"/>
    </source>
</evidence>
<sequence>MLNNSNEDDIQKLDSLTKRQFNLYRHLNSNNIKSVLNDNDKNAYVNYIQCSICNCPHQLTKIDTTNNNLISSKLEENHANHHHHHHHQQQQQQGAYCNNLNSMKSICSCYITWLHQMKPSNSNHCQLQNINCKTNHFHSLHCKLTLISPICNCYNEEEEEEEGKEKEEIQKYKCKHCLCQRCIQTK</sequence>
<gene>
    <name evidence="1" type="ORF">MN116_000657</name>
</gene>
<protein>
    <submittedName>
        <fullName evidence="1">Uncharacterized protein</fullName>
    </submittedName>
</protein>
<accession>A0AAE1ZKZ9</accession>
<dbReference type="Proteomes" id="UP001292079">
    <property type="component" value="Unassembled WGS sequence"/>
</dbReference>
<reference evidence="1" key="2">
    <citation type="journal article" date="2023" name="Infect Dis Poverty">
        <title>Chromosome-scale genome of the human blood fluke Schistosoma mekongi and its implications for public health.</title>
        <authorList>
            <person name="Zhou M."/>
            <person name="Xu L."/>
            <person name="Xu D."/>
            <person name="Chen W."/>
            <person name="Khan J."/>
            <person name="Hu Y."/>
            <person name="Huang H."/>
            <person name="Wei H."/>
            <person name="Zhang Y."/>
            <person name="Chusongsang P."/>
            <person name="Tanasarnprasert K."/>
            <person name="Hu X."/>
            <person name="Limpanont Y."/>
            <person name="Lv Z."/>
        </authorList>
    </citation>
    <scope>NUCLEOTIDE SEQUENCE</scope>
    <source>
        <strain evidence="1">LV_2022a</strain>
    </source>
</reference>
<reference evidence="1" key="1">
    <citation type="submission" date="2022-04" db="EMBL/GenBank/DDBJ databases">
        <authorList>
            <person name="Xu L."/>
            <person name="Lv Z."/>
        </authorList>
    </citation>
    <scope>NUCLEOTIDE SEQUENCE</scope>
    <source>
        <strain evidence="1">LV_2022a</strain>
    </source>
</reference>
<organism evidence="1 2">
    <name type="scientific">Schistosoma mekongi</name>
    <name type="common">Parasitic worm</name>
    <dbReference type="NCBI Taxonomy" id="38744"/>
    <lineage>
        <taxon>Eukaryota</taxon>
        <taxon>Metazoa</taxon>
        <taxon>Spiralia</taxon>
        <taxon>Lophotrochozoa</taxon>
        <taxon>Platyhelminthes</taxon>
        <taxon>Trematoda</taxon>
        <taxon>Digenea</taxon>
        <taxon>Strigeidida</taxon>
        <taxon>Schistosomatoidea</taxon>
        <taxon>Schistosomatidae</taxon>
        <taxon>Schistosoma</taxon>
    </lineage>
</organism>